<gene>
    <name evidence="1" type="ORF">CEXT_586431</name>
</gene>
<name>A0AAV4RBI1_CAEEX</name>
<proteinExistence type="predicted"/>
<keyword evidence="2" id="KW-1185">Reference proteome</keyword>
<comment type="caution">
    <text evidence="1">The sequence shown here is derived from an EMBL/GenBank/DDBJ whole genome shotgun (WGS) entry which is preliminary data.</text>
</comment>
<accession>A0AAV4RBI1</accession>
<evidence type="ECO:0000313" key="1">
    <source>
        <dbReference type="EMBL" id="GIY18820.1"/>
    </source>
</evidence>
<organism evidence="1 2">
    <name type="scientific">Caerostris extrusa</name>
    <name type="common">Bark spider</name>
    <name type="synonym">Caerostris bankana</name>
    <dbReference type="NCBI Taxonomy" id="172846"/>
    <lineage>
        <taxon>Eukaryota</taxon>
        <taxon>Metazoa</taxon>
        <taxon>Ecdysozoa</taxon>
        <taxon>Arthropoda</taxon>
        <taxon>Chelicerata</taxon>
        <taxon>Arachnida</taxon>
        <taxon>Araneae</taxon>
        <taxon>Araneomorphae</taxon>
        <taxon>Entelegynae</taxon>
        <taxon>Araneoidea</taxon>
        <taxon>Araneidae</taxon>
        <taxon>Caerostris</taxon>
    </lineage>
</organism>
<dbReference type="Proteomes" id="UP001054945">
    <property type="component" value="Unassembled WGS sequence"/>
</dbReference>
<reference evidence="1 2" key="1">
    <citation type="submission" date="2021-06" db="EMBL/GenBank/DDBJ databases">
        <title>Caerostris extrusa draft genome.</title>
        <authorList>
            <person name="Kono N."/>
            <person name="Arakawa K."/>
        </authorList>
    </citation>
    <scope>NUCLEOTIDE SEQUENCE [LARGE SCALE GENOMIC DNA]</scope>
</reference>
<dbReference type="AlphaFoldDB" id="A0AAV4RBI1"/>
<sequence length="263" mass="29663">MWRLWCSLRGRSQLAPAPRGAKGKCIVTGGALSSAAQRDEVGVYLRDEKNFRMFEGMVVERGLVLEYIADSPSRIAYLREEIESKIFFFILRVTYFPQVKPAKSEANQPTNAKQKKKIGNLLNNFTASIAAVVGGLREGDMRSDRLATNLPSSGGTSAKGPYPGLSSLPFNKIRYISGHQYIGRVIPQTVNREQDFADAMYNDLYQEWQVLQPIPKTQSKDNIRNDYSRVKSLIKNKTLWAPCIMTFSRVESDRFGHSKTQSK</sequence>
<protein>
    <submittedName>
        <fullName evidence="1">Uncharacterized protein</fullName>
    </submittedName>
</protein>
<evidence type="ECO:0000313" key="2">
    <source>
        <dbReference type="Proteomes" id="UP001054945"/>
    </source>
</evidence>
<dbReference type="EMBL" id="BPLR01007679">
    <property type="protein sequence ID" value="GIY18820.1"/>
    <property type="molecule type" value="Genomic_DNA"/>
</dbReference>